<gene>
    <name evidence="7" type="ORF">FRZ67_10725</name>
</gene>
<dbReference type="PROSITE" id="PS00170">
    <property type="entry name" value="CSA_PPIASE_1"/>
    <property type="match status" value="1"/>
</dbReference>
<comment type="similarity">
    <text evidence="1">Belongs to the cyclophilin-type PPIase family.</text>
</comment>
<protein>
    <recommendedName>
        <fullName evidence="2">peptidylprolyl isomerase</fullName>
        <ecNumber evidence="2">5.2.1.8</ecNumber>
    </recommendedName>
</protein>
<proteinExistence type="inferred from homology"/>
<dbReference type="CDD" id="cd00317">
    <property type="entry name" value="cyclophilin"/>
    <property type="match status" value="1"/>
</dbReference>
<feature type="chain" id="PRO_5022944709" description="peptidylprolyl isomerase" evidence="5">
    <location>
        <begin position="20"/>
        <end position="236"/>
    </location>
</feature>
<dbReference type="GO" id="GO:0003755">
    <property type="term" value="F:peptidyl-prolyl cis-trans isomerase activity"/>
    <property type="evidence" value="ECO:0007669"/>
    <property type="project" value="UniProtKB-KW"/>
</dbReference>
<evidence type="ECO:0000256" key="1">
    <source>
        <dbReference type="ARBA" id="ARBA00007365"/>
    </source>
</evidence>
<keyword evidence="5" id="KW-0732">Signal</keyword>
<feature type="signal peptide" evidence="5">
    <location>
        <begin position="1"/>
        <end position="19"/>
    </location>
</feature>
<keyword evidence="4 7" id="KW-0413">Isomerase</keyword>
<dbReference type="PANTHER" id="PTHR45625:SF4">
    <property type="entry name" value="PEPTIDYLPROLYL ISOMERASE DOMAIN AND WD REPEAT-CONTAINING PROTEIN 1"/>
    <property type="match status" value="1"/>
</dbReference>
<accession>A0A5B8V9C8</accession>
<sequence>MKKAAFILLVLIAAQNSFAQNAKPKSTTAKPAATVSKGRLVQLTTDYGVMVLRLYDSTPLHRDNFIKLVKEGFYDSLMFHRIIQNFMIQGGDPDSKNAEAGQQLGAGSAPGAERIPAEFAPNLIHKKGALAAARDNNPDKASSNCQFYIVQGQTYNDTALNMMECNVRQENPGFRFTEAQRKVYKTIGGTPFLDQNYTVFGEVIKGLEVLDKIAAAEKDGNDRPLKDIRMKMKMLN</sequence>
<dbReference type="InterPro" id="IPR029000">
    <property type="entry name" value="Cyclophilin-like_dom_sf"/>
</dbReference>
<dbReference type="InterPro" id="IPR044666">
    <property type="entry name" value="Cyclophilin_A-like"/>
</dbReference>
<name>A0A5B8V9C8_9BACT</name>
<dbReference type="Pfam" id="PF00160">
    <property type="entry name" value="Pro_isomerase"/>
    <property type="match status" value="1"/>
</dbReference>
<dbReference type="SUPFAM" id="SSF50891">
    <property type="entry name" value="Cyclophilin-like"/>
    <property type="match status" value="1"/>
</dbReference>
<evidence type="ECO:0000256" key="5">
    <source>
        <dbReference type="SAM" id="SignalP"/>
    </source>
</evidence>
<dbReference type="GO" id="GO:0006457">
    <property type="term" value="P:protein folding"/>
    <property type="evidence" value="ECO:0007669"/>
    <property type="project" value="InterPro"/>
</dbReference>
<reference evidence="7 8" key="1">
    <citation type="journal article" date="2016" name="Int. J. Syst. Evol. Microbiol.">
        <title>Panacibacter ginsenosidivorans gen. nov., sp. nov., with ginsenoside converting activity isolated from soil of a ginseng field.</title>
        <authorList>
            <person name="Siddiqi M.Z."/>
            <person name="Muhammad Shafi S."/>
            <person name="Choi K.D."/>
            <person name="Im W.T."/>
        </authorList>
    </citation>
    <scope>NUCLEOTIDE SEQUENCE [LARGE SCALE GENOMIC DNA]</scope>
    <source>
        <strain evidence="7 8">Gsoil1550</strain>
    </source>
</reference>
<organism evidence="7 8">
    <name type="scientific">Panacibacter ginsenosidivorans</name>
    <dbReference type="NCBI Taxonomy" id="1813871"/>
    <lineage>
        <taxon>Bacteria</taxon>
        <taxon>Pseudomonadati</taxon>
        <taxon>Bacteroidota</taxon>
        <taxon>Chitinophagia</taxon>
        <taxon>Chitinophagales</taxon>
        <taxon>Chitinophagaceae</taxon>
        <taxon>Panacibacter</taxon>
    </lineage>
</organism>
<dbReference type="PROSITE" id="PS50072">
    <property type="entry name" value="CSA_PPIASE_2"/>
    <property type="match status" value="1"/>
</dbReference>
<dbReference type="Gene3D" id="2.40.100.10">
    <property type="entry name" value="Cyclophilin-like"/>
    <property type="match status" value="1"/>
</dbReference>
<evidence type="ECO:0000256" key="4">
    <source>
        <dbReference type="ARBA" id="ARBA00023235"/>
    </source>
</evidence>
<keyword evidence="8" id="KW-1185">Reference proteome</keyword>
<evidence type="ECO:0000256" key="2">
    <source>
        <dbReference type="ARBA" id="ARBA00013194"/>
    </source>
</evidence>
<dbReference type="PANTHER" id="PTHR45625">
    <property type="entry name" value="PEPTIDYL-PROLYL CIS-TRANS ISOMERASE-RELATED"/>
    <property type="match status" value="1"/>
</dbReference>
<dbReference type="KEGG" id="pgin:FRZ67_10725"/>
<evidence type="ECO:0000313" key="8">
    <source>
        <dbReference type="Proteomes" id="UP000321533"/>
    </source>
</evidence>
<feature type="domain" description="PPIase cyclophilin-type" evidence="6">
    <location>
        <begin position="48"/>
        <end position="230"/>
    </location>
</feature>
<dbReference type="InterPro" id="IPR020892">
    <property type="entry name" value="Cyclophilin-type_PPIase_CS"/>
</dbReference>
<dbReference type="EC" id="5.2.1.8" evidence="2"/>
<dbReference type="AlphaFoldDB" id="A0A5B8V9C8"/>
<dbReference type="InterPro" id="IPR002130">
    <property type="entry name" value="Cyclophilin-type_PPIase_dom"/>
</dbReference>
<dbReference type="OrthoDB" id="9807797at2"/>
<dbReference type="Proteomes" id="UP000321533">
    <property type="component" value="Chromosome"/>
</dbReference>
<keyword evidence="3" id="KW-0697">Rotamase</keyword>
<dbReference type="RefSeq" id="WP_147189552.1">
    <property type="nucleotide sequence ID" value="NZ_CP042435.1"/>
</dbReference>
<evidence type="ECO:0000259" key="6">
    <source>
        <dbReference type="PROSITE" id="PS50072"/>
    </source>
</evidence>
<evidence type="ECO:0000256" key="3">
    <source>
        <dbReference type="ARBA" id="ARBA00023110"/>
    </source>
</evidence>
<dbReference type="EMBL" id="CP042435">
    <property type="protein sequence ID" value="QEC67745.1"/>
    <property type="molecule type" value="Genomic_DNA"/>
</dbReference>
<evidence type="ECO:0000313" key="7">
    <source>
        <dbReference type="EMBL" id="QEC67745.1"/>
    </source>
</evidence>